<feature type="compositionally biased region" description="Basic and acidic residues" evidence="1">
    <location>
        <begin position="73"/>
        <end position="86"/>
    </location>
</feature>
<evidence type="ECO:0000256" key="1">
    <source>
        <dbReference type="SAM" id="MobiDB-lite"/>
    </source>
</evidence>
<name>A0A2H3BP36_9AGAR</name>
<protein>
    <submittedName>
        <fullName evidence="2">Uncharacterized protein</fullName>
    </submittedName>
</protein>
<dbReference type="Proteomes" id="UP000218334">
    <property type="component" value="Unassembled WGS sequence"/>
</dbReference>
<proteinExistence type="predicted"/>
<dbReference type="EMBL" id="KZ293424">
    <property type="protein sequence ID" value="PBK71410.1"/>
    <property type="molecule type" value="Genomic_DNA"/>
</dbReference>
<organism evidence="2 3">
    <name type="scientific">Armillaria solidipes</name>
    <dbReference type="NCBI Taxonomy" id="1076256"/>
    <lineage>
        <taxon>Eukaryota</taxon>
        <taxon>Fungi</taxon>
        <taxon>Dikarya</taxon>
        <taxon>Basidiomycota</taxon>
        <taxon>Agaricomycotina</taxon>
        <taxon>Agaricomycetes</taxon>
        <taxon>Agaricomycetidae</taxon>
        <taxon>Agaricales</taxon>
        <taxon>Marasmiineae</taxon>
        <taxon>Physalacriaceae</taxon>
        <taxon>Armillaria</taxon>
    </lineage>
</organism>
<sequence length="125" mass="14336">MIQVFKQAAPVFKERRKIVADYMKDQMKIAKETEKDIDTCKEAEKAMKQTVVDAKYEWKQQIALEKRRLAAKKKEEAAKKREEAAKKQKQKAPPTTLAVERVLTGETFADDAHKTLCVARWIAAA</sequence>
<evidence type="ECO:0000313" key="2">
    <source>
        <dbReference type="EMBL" id="PBK71410.1"/>
    </source>
</evidence>
<dbReference type="AlphaFoldDB" id="A0A2H3BP36"/>
<accession>A0A2H3BP36</accession>
<evidence type="ECO:0000313" key="3">
    <source>
        <dbReference type="Proteomes" id="UP000218334"/>
    </source>
</evidence>
<gene>
    <name evidence="2" type="ORF">ARMSODRAFT_1017309</name>
</gene>
<reference evidence="3" key="1">
    <citation type="journal article" date="2017" name="Nat. Ecol. Evol.">
        <title>Genome expansion and lineage-specific genetic innovations in the forest pathogenic fungi Armillaria.</title>
        <authorList>
            <person name="Sipos G."/>
            <person name="Prasanna A.N."/>
            <person name="Walter M.C."/>
            <person name="O'Connor E."/>
            <person name="Balint B."/>
            <person name="Krizsan K."/>
            <person name="Kiss B."/>
            <person name="Hess J."/>
            <person name="Varga T."/>
            <person name="Slot J."/>
            <person name="Riley R."/>
            <person name="Boka B."/>
            <person name="Rigling D."/>
            <person name="Barry K."/>
            <person name="Lee J."/>
            <person name="Mihaltcheva S."/>
            <person name="LaButti K."/>
            <person name="Lipzen A."/>
            <person name="Waldron R."/>
            <person name="Moloney N.M."/>
            <person name="Sperisen C."/>
            <person name="Kredics L."/>
            <person name="Vagvoelgyi C."/>
            <person name="Patrignani A."/>
            <person name="Fitzpatrick D."/>
            <person name="Nagy I."/>
            <person name="Doyle S."/>
            <person name="Anderson J.B."/>
            <person name="Grigoriev I.V."/>
            <person name="Gueldener U."/>
            <person name="Muensterkoetter M."/>
            <person name="Nagy L.G."/>
        </authorList>
    </citation>
    <scope>NUCLEOTIDE SEQUENCE [LARGE SCALE GENOMIC DNA]</scope>
    <source>
        <strain evidence="3">28-4</strain>
    </source>
</reference>
<feature type="region of interest" description="Disordered" evidence="1">
    <location>
        <begin position="73"/>
        <end position="96"/>
    </location>
</feature>
<keyword evidence="3" id="KW-1185">Reference proteome</keyword>